<accession>A0ACB8TN28</accession>
<gene>
    <name evidence="1" type="ORF">BDY19DRAFT_910623</name>
</gene>
<keyword evidence="2" id="KW-1185">Reference proteome</keyword>
<protein>
    <submittedName>
        <fullName evidence="1">Uncharacterized protein</fullName>
    </submittedName>
</protein>
<evidence type="ECO:0000313" key="2">
    <source>
        <dbReference type="Proteomes" id="UP001055072"/>
    </source>
</evidence>
<sequence length="674" mass="75204">MSLLHVLCTTSRQKSSMSNNMELQKQHRVGTSLLILLGERSQQNSYFKHIIAMYLYATGASRQTISVAAHLGVSSSYTAIAASNVTDLEPMTMQELKNISPVKPSVQEQEDARKMDYTGSGSDLESTETSGSSLSDSGGESEESEIDEPLYKVLQMKRMSAANKLNTHMNSPASAPADSTATPMPSSKKQHCKYTGLLYYLSLACREAARLAAQKQILGRSQAQENGTCATIFPLFNARREDMKTKMLLDSISKATPLSLNDIILTADEQALHHKCQIHTVLRVLLNYGGESFGRFKKDIANCTPRTENTITLHKTEVYPLPAMNINESSITSNAEVMEAIFDELKQSINDPECKSLEEYLETVTFEQLYTHASELVDCFASSQVAMKFRAAHASELRKPKAKRMPKGDAVLFMRDAMLTFALSYRGCGRTKYAYEMLHVIHNLTHVWPKPLRKIVLDNWLVNTTGFANSFLPLDLLQEHMNFWIKTIYNANGSNASWDWLGKISPCFDVLRQLATHMNSTLGSRLGQKHHSPELTKDICKILESLCSKAVYEVHPGRTVENNATSEVTNIVASGLQALSGPLRDYNEKFDQLHKQYHEKPLIGNTLLTSKSSLPSSKISATNTPTLVTSMQRMTEDEENDNDEFQLWGGLEDTADVVAAFTLENEEDFTLDME</sequence>
<proteinExistence type="predicted"/>
<reference evidence="1" key="1">
    <citation type="journal article" date="2021" name="Environ. Microbiol.">
        <title>Gene family expansions and transcriptome signatures uncover fungal adaptations to wood decay.</title>
        <authorList>
            <person name="Hage H."/>
            <person name="Miyauchi S."/>
            <person name="Viragh M."/>
            <person name="Drula E."/>
            <person name="Min B."/>
            <person name="Chaduli D."/>
            <person name="Navarro D."/>
            <person name="Favel A."/>
            <person name="Norest M."/>
            <person name="Lesage-Meessen L."/>
            <person name="Balint B."/>
            <person name="Merenyi Z."/>
            <person name="de Eugenio L."/>
            <person name="Morin E."/>
            <person name="Martinez A.T."/>
            <person name="Baldrian P."/>
            <person name="Stursova M."/>
            <person name="Martinez M.J."/>
            <person name="Novotny C."/>
            <person name="Magnuson J.K."/>
            <person name="Spatafora J.W."/>
            <person name="Maurice S."/>
            <person name="Pangilinan J."/>
            <person name="Andreopoulos W."/>
            <person name="LaButti K."/>
            <person name="Hundley H."/>
            <person name="Na H."/>
            <person name="Kuo A."/>
            <person name="Barry K."/>
            <person name="Lipzen A."/>
            <person name="Henrissat B."/>
            <person name="Riley R."/>
            <person name="Ahrendt S."/>
            <person name="Nagy L.G."/>
            <person name="Grigoriev I.V."/>
            <person name="Martin F."/>
            <person name="Rosso M.N."/>
        </authorList>
    </citation>
    <scope>NUCLEOTIDE SEQUENCE</scope>
    <source>
        <strain evidence="1">CBS 384.51</strain>
    </source>
</reference>
<organism evidence="1 2">
    <name type="scientific">Irpex rosettiformis</name>
    <dbReference type="NCBI Taxonomy" id="378272"/>
    <lineage>
        <taxon>Eukaryota</taxon>
        <taxon>Fungi</taxon>
        <taxon>Dikarya</taxon>
        <taxon>Basidiomycota</taxon>
        <taxon>Agaricomycotina</taxon>
        <taxon>Agaricomycetes</taxon>
        <taxon>Polyporales</taxon>
        <taxon>Irpicaceae</taxon>
        <taxon>Irpex</taxon>
    </lineage>
</organism>
<comment type="caution">
    <text evidence="1">The sequence shown here is derived from an EMBL/GenBank/DDBJ whole genome shotgun (WGS) entry which is preliminary data.</text>
</comment>
<name>A0ACB8TN28_9APHY</name>
<dbReference type="EMBL" id="MU274968">
    <property type="protein sequence ID" value="KAI0083396.1"/>
    <property type="molecule type" value="Genomic_DNA"/>
</dbReference>
<dbReference type="Proteomes" id="UP001055072">
    <property type="component" value="Unassembled WGS sequence"/>
</dbReference>
<evidence type="ECO:0000313" key="1">
    <source>
        <dbReference type="EMBL" id="KAI0083396.1"/>
    </source>
</evidence>